<dbReference type="GO" id="GO:0004190">
    <property type="term" value="F:aspartic-type endopeptidase activity"/>
    <property type="evidence" value="ECO:0007669"/>
    <property type="project" value="UniProtKB-KW"/>
</dbReference>
<dbReference type="NCBIfam" id="TIGR00072">
    <property type="entry name" value="hydrog_prot"/>
    <property type="match status" value="1"/>
</dbReference>
<dbReference type="EMBL" id="JABBNB010000017">
    <property type="protein sequence ID" value="NMO02810.1"/>
    <property type="molecule type" value="Genomic_DNA"/>
</dbReference>
<gene>
    <name evidence="5" type="ORF">HH308_16480</name>
</gene>
<dbReference type="PANTHER" id="PTHR30302:SF1">
    <property type="entry name" value="HYDROGENASE 2 MATURATION PROTEASE"/>
    <property type="match status" value="1"/>
</dbReference>
<evidence type="ECO:0000313" key="6">
    <source>
        <dbReference type="Proteomes" id="UP000550729"/>
    </source>
</evidence>
<dbReference type="InterPro" id="IPR023430">
    <property type="entry name" value="Pept_HybD-like_dom_sf"/>
</dbReference>
<dbReference type="InterPro" id="IPR000671">
    <property type="entry name" value="Peptidase_A31"/>
</dbReference>
<dbReference type="CDD" id="cd06068">
    <property type="entry name" value="H2MP_like-1"/>
    <property type="match status" value="1"/>
</dbReference>
<comment type="caution">
    <text evidence="5">The sequence shown here is derived from an EMBL/GenBank/DDBJ whole genome shotgun (WGS) entry which is preliminary data.</text>
</comment>
<proteinExistence type="inferred from homology"/>
<dbReference type="PRINTS" id="PR00446">
    <property type="entry name" value="HYDRGNUPTAKE"/>
</dbReference>
<protein>
    <submittedName>
        <fullName evidence="5">Hydrogenase maturation protease</fullName>
    </submittedName>
</protein>
<keyword evidence="4" id="KW-0378">Hydrolase</keyword>
<evidence type="ECO:0000256" key="3">
    <source>
        <dbReference type="ARBA" id="ARBA00022750"/>
    </source>
</evidence>
<dbReference type="RefSeq" id="WP_170195319.1">
    <property type="nucleotide sequence ID" value="NZ_JABBNB010000017.1"/>
</dbReference>
<dbReference type="Pfam" id="PF01750">
    <property type="entry name" value="HycI"/>
    <property type="match status" value="1"/>
</dbReference>
<dbReference type="SUPFAM" id="SSF53163">
    <property type="entry name" value="HybD-like"/>
    <property type="match status" value="1"/>
</dbReference>
<dbReference type="Gene3D" id="3.40.50.1450">
    <property type="entry name" value="HybD-like"/>
    <property type="match status" value="1"/>
</dbReference>
<dbReference type="GO" id="GO:0016485">
    <property type="term" value="P:protein processing"/>
    <property type="evidence" value="ECO:0007669"/>
    <property type="project" value="TreeGrafter"/>
</dbReference>
<dbReference type="GO" id="GO:0008047">
    <property type="term" value="F:enzyme activator activity"/>
    <property type="evidence" value="ECO:0007669"/>
    <property type="project" value="InterPro"/>
</dbReference>
<name>A0A848KW47_9ACTN</name>
<evidence type="ECO:0000256" key="1">
    <source>
        <dbReference type="ARBA" id="ARBA00006814"/>
    </source>
</evidence>
<evidence type="ECO:0000313" key="5">
    <source>
        <dbReference type="EMBL" id="NMO02810.1"/>
    </source>
</evidence>
<evidence type="ECO:0000256" key="4">
    <source>
        <dbReference type="ARBA" id="ARBA00022801"/>
    </source>
</evidence>
<evidence type="ECO:0000256" key="2">
    <source>
        <dbReference type="ARBA" id="ARBA00022670"/>
    </source>
</evidence>
<dbReference type="PANTHER" id="PTHR30302">
    <property type="entry name" value="HYDROGENASE 1 MATURATION PROTEASE"/>
    <property type="match status" value="1"/>
</dbReference>
<dbReference type="AlphaFoldDB" id="A0A848KW47"/>
<comment type="similarity">
    <text evidence="1">Belongs to the peptidase A31 family.</text>
</comment>
<keyword evidence="6" id="KW-1185">Reference proteome</keyword>
<reference evidence="5 6" key="1">
    <citation type="submission" date="2020-04" db="EMBL/GenBank/DDBJ databases">
        <title>Gordonia sp. nov. TBRC 11910.</title>
        <authorList>
            <person name="Suriyachadkun C."/>
        </authorList>
    </citation>
    <scope>NUCLEOTIDE SEQUENCE [LARGE SCALE GENOMIC DNA]</scope>
    <source>
        <strain evidence="5 6">TBRC 11910</strain>
    </source>
</reference>
<keyword evidence="2 5" id="KW-0645">Protease</keyword>
<sequence>MPQLQALVAGIGNIFLGDDGFGPEVLRRMLHAPLDVPTDSVRVADFGIRGLHLAYELLDGCQTLILVDAIPDRGAPGTVHVFEADTEARSDVGFDAHRMDPGAVIANVRALGGAMPRTIVIGCEVATVEEGMQLSPAVEAAVPVAVDAVTRVVHDILAPMRTES</sequence>
<dbReference type="Proteomes" id="UP000550729">
    <property type="component" value="Unassembled WGS sequence"/>
</dbReference>
<keyword evidence="3" id="KW-0064">Aspartyl protease</keyword>
<organism evidence="5 6">
    <name type="scientific">Gordonia asplenii</name>
    <dbReference type="NCBI Taxonomy" id="2725283"/>
    <lineage>
        <taxon>Bacteria</taxon>
        <taxon>Bacillati</taxon>
        <taxon>Actinomycetota</taxon>
        <taxon>Actinomycetes</taxon>
        <taxon>Mycobacteriales</taxon>
        <taxon>Gordoniaceae</taxon>
        <taxon>Gordonia</taxon>
    </lineage>
</organism>
<accession>A0A848KW47</accession>